<dbReference type="AlphaFoldDB" id="A0A0D3KZS8"/>
<feature type="transmembrane region" description="Helical" evidence="1">
    <location>
        <begin position="359"/>
        <end position="382"/>
    </location>
</feature>
<dbReference type="GeneID" id="17286533"/>
<evidence type="ECO:0000256" key="1">
    <source>
        <dbReference type="SAM" id="Phobius"/>
    </source>
</evidence>
<dbReference type="HOGENOM" id="CLU_702898_0_0_1"/>
<dbReference type="EnsemblProtists" id="EOD41263">
    <property type="protein sequence ID" value="EOD41263"/>
    <property type="gene ID" value="EMIHUDRAFT_420714"/>
</dbReference>
<keyword evidence="1" id="KW-0812">Transmembrane</keyword>
<reference evidence="3" key="1">
    <citation type="journal article" date="2013" name="Nature">
        <title>Pan genome of the phytoplankton Emiliania underpins its global distribution.</title>
        <authorList>
            <person name="Read B.A."/>
            <person name="Kegel J."/>
            <person name="Klute M.J."/>
            <person name="Kuo A."/>
            <person name="Lefebvre S.C."/>
            <person name="Maumus F."/>
            <person name="Mayer C."/>
            <person name="Miller J."/>
            <person name="Monier A."/>
            <person name="Salamov A."/>
            <person name="Young J."/>
            <person name="Aguilar M."/>
            <person name="Claverie J.M."/>
            <person name="Frickenhaus S."/>
            <person name="Gonzalez K."/>
            <person name="Herman E.K."/>
            <person name="Lin Y.C."/>
            <person name="Napier J."/>
            <person name="Ogata H."/>
            <person name="Sarno A.F."/>
            <person name="Shmutz J."/>
            <person name="Schroeder D."/>
            <person name="de Vargas C."/>
            <person name="Verret F."/>
            <person name="von Dassow P."/>
            <person name="Valentin K."/>
            <person name="Van de Peer Y."/>
            <person name="Wheeler G."/>
            <person name="Dacks J.B."/>
            <person name="Delwiche C.F."/>
            <person name="Dyhrman S.T."/>
            <person name="Glockner G."/>
            <person name="John U."/>
            <person name="Richards T."/>
            <person name="Worden A.Z."/>
            <person name="Zhang X."/>
            <person name="Grigoriev I.V."/>
            <person name="Allen A.E."/>
            <person name="Bidle K."/>
            <person name="Borodovsky M."/>
            <person name="Bowler C."/>
            <person name="Brownlee C."/>
            <person name="Cock J.M."/>
            <person name="Elias M."/>
            <person name="Gladyshev V.N."/>
            <person name="Groth M."/>
            <person name="Guda C."/>
            <person name="Hadaegh A."/>
            <person name="Iglesias-Rodriguez M.D."/>
            <person name="Jenkins J."/>
            <person name="Jones B.M."/>
            <person name="Lawson T."/>
            <person name="Leese F."/>
            <person name="Lindquist E."/>
            <person name="Lobanov A."/>
            <person name="Lomsadze A."/>
            <person name="Malik S.B."/>
            <person name="Marsh M.E."/>
            <person name="Mackinder L."/>
            <person name="Mock T."/>
            <person name="Mueller-Roeber B."/>
            <person name="Pagarete A."/>
            <person name="Parker M."/>
            <person name="Probert I."/>
            <person name="Quesneville H."/>
            <person name="Raines C."/>
            <person name="Rensing S.A."/>
            <person name="Riano-Pachon D.M."/>
            <person name="Richier S."/>
            <person name="Rokitta S."/>
            <person name="Shiraiwa Y."/>
            <person name="Soanes D.M."/>
            <person name="van der Giezen M."/>
            <person name="Wahlund T.M."/>
            <person name="Williams B."/>
            <person name="Wilson W."/>
            <person name="Wolfe G."/>
            <person name="Wurch L.L."/>
        </authorList>
    </citation>
    <scope>NUCLEOTIDE SEQUENCE</scope>
</reference>
<evidence type="ECO:0000313" key="2">
    <source>
        <dbReference type="EnsemblProtists" id="EOD41263"/>
    </source>
</evidence>
<sequence length="393" mass="42807">MVYICLLHAGKFSTPVQPYASVTLEGEWGTSSCIVRGRDVRHCPRDKAQGRHKCWERECLDETDFCAAEWRTNWTEATKKSFWGYDLNATEVQPRWHKEEMAHTCCHFPPALNLLKASRDADGWDAARARVDLWDEDWLNSNDYLGGAWVPIEHTTAREALDLNIEEHKEDHSLSGRNLSLRVLVSWPRPGGFAVSREWNTEPRRWISSGMSATTADPPWEEHGASFDHDVTSVLGAQDSFAFTDQLCACDWTDEHSCPGQPAGSGQPPFATDDGSECFRFCCPPTAASRSLPVAAPPPCGCGWTSDWACPAKGAPGAKGLAHDDGSACYQFCCEEGGASSATFWALAGEQEAARPSSAAAAAMPLGALPPAALAALAALAVRARRQRRGALV</sequence>
<organism evidence="2 3">
    <name type="scientific">Emiliania huxleyi (strain CCMP1516)</name>
    <dbReference type="NCBI Taxonomy" id="280463"/>
    <lineage>
        <taxon>Eukaryota</taxon>
        <taxon>Haptista</taxon>
        <taxon>Haptophyta</taxon>
        <taxon>Prymnesiophyceae</taxon>
        <taxon>Isochrysidales</taxon>
        <taxon>Noelaerhabdaceae</taxon>
        <taxon>Emiliania</taxon>
    </lineage>
</organism>
<protein>
    <recommendedName>
        <fullName evidence="4">AMOP domain-containing protein</fullName>
    </recommendedName>
</protein>
<proteinExistence type="predicted"/>
<keyword evidence="3" id="KW-1185">Reference proteome</keyword>
<keyword evidence="1" id="KW-1133">Transmembrane helix</keyword>
<dbReference type="Proteomes" id="UP000013827">
    <property type="component" value="Unassembled WGS sequence"/>
</dbReference>
<evidence type="ECO:0008006" key="4">
    <source>
        <dbReference type="Google" id="ProtNLM"/>
    </source>
</evidence>
<keyword evidence="1" id="KW-0472">Membrane</keyword>
<reference evidence="2" key="2">
    <citation type="submission" date="2024-10" db="UniProtKB">
        <authorList>
            <consortium name="EnsemblProtists"/>
        </authorList>
    </citation>
    <scope>IDENTIFICATION</scope>
</reference>
<accession>A0A0D3KZS8</accession>
<evidence type="ECO:0000313" key="3">
    <source>
        <dbReference type="Proteomes" id="UP000013827"/>
    </source>
</evidence>
<dbReference type="KEGG" id="ehx:EMIHUDRAFT_420714"/>
<dbReference type="RefSeq" id="XP_005793692.1">
    <property type="nucleotide sequence ID" value="XM_005793635.1"/>
</dbReference>
<name>A0A0D3KZS8_EMIH1</name>
<dbReference type="PaxDb" id="2903-EOD41263"/>